<evidence type="ECO:0000256" key="1">
    <source>
        <dbReference type="SAM" id="MobiDB-lite"/>
    </source>
</evidence>
<dbReference type="AlphaFoldDB" id="S8A3J8"/>
<dbReference type="HOGENOM" id="CLU_713757_0_0_1"/>
<sequence length="387" mass="44629">MPTLETIPTDLKYLILIQLEELRTLKALCKAVPGYSEILYHHPSIKSTICRSDVRKYEMEASWIDSYIDTPTPVKKHDLEIALNKYAIGYKGISKPAYITAGQNTRDIEARVSNRHRHVYDFYEAFVACWFRGHPGLPPPSASEESRIVKAIYQTWIAIILAEKPNDGFTASLHTTALFECLDFWDNVAVWGVLQYLYRKIYKRVMANMQAMNHAGVLKCFNSRSVPESDISILCLVYGFPEGIIDWIQDDALDAIQVTSRVTEVLSRFPNKTNPGAWMRENLSNMFQITYKSNRVVDNTRPEPPLELDPQPGTGSSRPRYSYPEVLKRDRYLLVTYHLGVETDLLAYVWDERRIEMLQLHAPDLVKVDGMVWSVPMDYDYHSPRRL</sequence>
<reference evidence="3" key="2">
    <citation type="submission" date="2013-04" db="EMBL/GenBank/DDBJ databases">
        <title>Genomic mechanisms accounting for the adaptation to parasitism in nematode-trapping fungi.</title>
        <authorList>
            <person name="Ahren D.G."/>
        </authorList>
    </citation>
    <scope>NUCLEOTIDE SEQUENCE [LARGE SCALE GENOMIC DNA]</scope>
    <source>
        <strain evidence="3">CBS 200.50</strain>
    </source>
</reference>
<feature type="region of interest" description="Disordered" evidence="1">
    <location>
        <begin position="297"/>
        <end position="321"/>
    </location>
</feature>
<comment type="caution">
    <text evidence="2">The sequence shown here is derived from an EMBL/GenBank/DDBJ whole genome shotgun (WGS) entry which is preliminary data.</text>
</comment>
<protein>
    <submittedName>
        <fullName evidence="2">Uncharacterized protein</fullName>
    </submittedName>
</protein>
<accession>S8A3J8</accession>
<dbReference type="Proteomes" id="UP000015100">
    <property type="component" value="Unassembled WGS sequence"/>
</dbReference>
<dbReference type="EMBL" id="AQGS01000677">
    <property type="protein sequence ID" value="EPS37309.1"/>
    <property type="molecule type" value="Genomic_DNA"/>
</dbReference>
<evidence type="ECO:0000313" key="3">
    <source>
        <dbReference type="Proteomes" id="UP000015100"/>
    </source>
</evidence>
<proteinExistence type="predicted"/>
<dbReference type="OrthoDB" id="5409143at2759"/>
<keyword evidence="3" id="KW-1185">Reference proteome</keyword>
<name>S8A3J8_DACHA</name>
<evidence type="ECO:0000313" key="2">
    <source>
        <dbReference type="EMBL" id="EPS37309.1"/>
    </source>
</evidence>
<reference evidence="2 3" key="1">
    <citation type="journal article" date="2013" name="PLoS Genet.">
        <title>Genomic mechanisms accounting for the adaptation to parasitism in nematode-trapping fungi.</title>
        <authorList>
            <person name="Meerupati T."/>
            <person name="Andersson K.M."/>
            <person name="Friman E."/>
            <person name="Kumar D."/>
            <person name="Tunlid A."/>
            <person name="Ahren D."/>
        </authorList>
    </citation>
    <scope>NUCLEOTIDE SEQUENCE [LARGE SCALE GENOMIC DNA]</scope>
    <source>
        <strain evidence="2 3">CBS 200.50</strain>
    </source>
</reference>
<organism evidence="2 3">
    <name type="scientific">Dactylellina haptotyla (strain CBS 200.50)</name>
    <name type="common">Nematode-trapping fungus</name>
    <name type="synonym">Monacrosporium haptotylum</name>
    <dbReference type="NCBI Taxonomy" id="1284197"/>
    <lineage>
        <taxon>Eukaryota</taxon>
        <taxon>Fungi</taxon>
        <taxon>Dikarya</taxon>
        <taxon>Ascomycota</taxon>
        <taxon>Pezizomycotina</taxon>
        <taxon>Orbiliomycetes</taxon>
        <taxon>Orbiliales</taxon>
        <taxon>Orbiliaceae</taxon>
        <taxon>Dactylellina</taxon>
    </lineage>
</organism>
<gene>
    <name evidence="2" type="ORF">H072_9075</name>
</gene>